<dbReference type="GO" id="GO:0016616">
    <property type="term" value="F:oxidoreductase activity, acting on the CH-OH group of donors, NAD or NADP as acceptor"/>
    <property type="evidence" value="ECO:0007669"/>
    <property type="project" value="InterPro"/>
</dbReference>
<feature type="domain" description="UDP-glucose/GDP-mannose dehydrogenase dimerisation" evidence="3">
    <location>
        <begin position="187"/>
        <end position="278"/>
    </location>
</feature>
<organism evidence="5 7">
    <name type="scientific">Moraxella ovis</name>
    <dbReference type="NCBI Taxonomy" id="29433"/>
    <lineage>
        <taxon>Bacteria</taxon>
        <taxon>Pseudomonadati</taxon>
        <taxon>Pseudomonadota</taxon>
        <taxon>Gammaproteobacteria</taxon>
        <taxon>Moraxellales</taxon>
        <taxon>Moraxellaceae</taxon>
        <taxon>Moraxella</taxon>
    </lineage>
</organism>
<gene>
    <name evidence="5" type="primary">ywqF</name>
    <name evidence="4" type="ORF">MOVS_00415</name>
    <name evidence="5" type="ORF">NCTC11227_00083</name>
</gene>
<dbReference type="RefSeq" id="WP_063513303.1">
    <property type="nucleotide sequence ID" value="NZ_CP011158.1"/>
</dbReference>
<name>A0A378PHC8_9GAMM</name>
<dbReference type="GO" id="GO:0051287">
    <property type="term" value="F:NAD binding"/>
    <property type="evidence" value="ECO:0007669"/>
    <property type="project" value="InterPro"/>
</dbReference>
<dbReference type="Proteomes" id="UP000076765">
    <property type="component" value="Chromosome"/>
</dbReference>
<dbReference type="InterPro" id="IPR008927">
    <property type="entry name" value="6-PGluconate_DH-like_C_sf"/>
</dbReference>
<evidence type="ECO:0000313" key="7">
    <source>
        <dbReference type="Proteomes" id="UP000255102"/>
    </source>
</evidence>
<proteinExistence type="predicted"/>
<evidence type="ECO:0000256" key="1">
    <source>
        <dbReference type="ARBA" id="ARBA00015132"/>
    </source>
</evidence>
<evidence type="ECO:0000313" key="5">
    <source>
        <dbReference type="EMBL" id="STY86122.1"/>
    </source>
</evidence>
<protein>
    <recommendedName>
        <fullName evidence="1">UDP-glucose 6-dehydrogenase</fullName>
    </recommendedName>
</protein>
<evidence type="ECO:0000259" key="3">
    <source>
        <dbReference type="Pfam" id="PF00984"/>
    </source>
</evidence>
<dbReference type="Gene3D" id="3.40.50.720">
    <property type="entry name" value="NAD(P)-binding Rossmann-like Domain"/>
    <property type="match status" value="1"/>
</dbReference>
<evidence type="ECO:0000313" key="4">
    <source>
        <dbReference type="EMBL" id="ANB90722.1"/>
    </source>
</evidence>
<dbReference type="Gene3D" id="1.20.5.100">
    <property type="entry name" value="Cytochrome c1, transmembrane anchor, C-terminal"/>
    <property type="match status" value="1"/>
</dbReference>
<dbReference type="PANTHER" id="PTHR43750">
    <property type="entry name" value="UDP-GLUCOSE 6-DEHYDROGENASE TUAD"/>
    <property type="match status" value="1"/>
</dbReference>
<dbReference type="InterPro" id="IPR036220">
    <property type="entry name" value="UDP-Glc/GDP-Man_DH_C_sf"/>
</dbReference>
<dbReference type="EMBL" id="CP011158">
    <property type="protein sequence ID" value="ANB90722.1"/>
    <property type="molecule type" value="Genomic_DNA"/>
</dbReference>
<dbReference type="KEGG" id="moi:MOVS_00415"/>
<reference evidence="4 6" key="1">
    <citation type="submission" date="2015-04" db="EMBL/GenBank/DDBJ databases">
        <authorList>
            <person name="Calcutt M.J."/>
            <person name="Foecking M.F."/>
        </authorList>
    </citation>
    <scope>NUCLEOTIDE SEQUENCE [LARGE SCALE GENOMIC DNA]</scope>
    <source>
        <strain evidence="4 6">199/55</strain>
    </source>
</reference>
<keyword evidence="2 5" id="KW-0560">Oxidoreductase</keyword>
<dbReference type="Proteomes" id="UP000255102">
    <property type="component" value="Unassembled WGS sequence"/>
</dbReference>
<accession>A0A378PHC8</accession>
<dbReference type="InterPro" id="IPR014026">
    <property type="entry name" value="UDP-Glc/GDP-Man_DH_dimer"/>
</dbReference>
<keyword evidence="6" id="KW-1185">Reference proteome</keyword>
<dbReference type="AlphaFoldDB" id="A0A378PHC8"/>
<evidence type="ECO:0000256" key="2">
    <source>
        <dbReference type="ARBA" id="ARBA00023002"/>
    </source>
</evidence>
<dbReference type="EMBL" id="UGPW01000001">
    <property type="protein sequence ID" value="STY86122.1"/>
    <property type="molecule type" value="Genomic_DNA"/>
</dbReference>
<dbReference type="STRING" id="29433.MOVS_00415"/>
<sequence length="413" mass="45641">MHKTNQKPCTLVGHSIDCLTTAVVLASLGKRVVIYDNDLDHIARQYAFEHELVALYEMYKSREVITLVGFDDFVPEESELCWLFVSDVCFDNVDVSVWITAFNKANDTSPVILSGNLPLGDFDVLAKGLKRALVYYVPFVFLVDGQAFTSMLNPHLLLIGQKTDHPLSALMPVINGAKSVQTTDIATAEFARASVMAMLATRVSLMNELSRLADRQGVDITTISYIMGQDGRLGASYLTAGAGFGGRTLPNEMMTLQASFDNKNVKNPILSAVSELNDDQKELLFRKFWRYFDGFIDDKTVLIVGGSYKSGSGRTDNSAIHRLLPLLWSYGITTYVAGGVADDELIRLYDDEMLFKPSGIDVDVQAIFVLNRIDDFDVNRLAIGVPVFDANVLSCDEIGRLKGGYFGVGRKNH</sequence>
<dbReference type="Pfam" id="PF00984">
    <property type="entry name" value="UDPG_MGDP_dh"/>
    <property type="match status" value="1"/>
</dbReference>
<dbReference type="SUPFAM" id="SSF52413">
    <property type="entry name" value="UDP-glucose/GDP-mannose dehydrogenase C-terminal domain"/>
    <property type="match status" value="1"/>
</dbReference>
<reference evidence="5 7" key="2">
    <citation type="submission" date="2018-06" db="EMBL/GenBank/DDBJ databases">
        <authorList>
            <consortium name="Pathogen Informatics"/>
            <person name="Doyle S."/>
        </authorList>
    </citation>
    <scope>NUCLEOTIDE SEQUENCE [LARGE SCALE GENOMIC DNA]</scope>
    <source>
        <strain evidence="5 7">NCTC11227</strain>
    </source>
</reference>
<evidence type="ECO:0000313" key="6">
    <source>
        <dbReference type="Proteomes" id="UP000076765"/>
    </source>
</evidence>
<dbReference type="SUPFAM" id="SSF48179">
    <property type="entry name" value="6-phosphogluconate dehydrogenase C-terminal domain-like"/>
    <property type="match status" value="1"/>
</dbReference>
<dbReference type="PANTHER" id="PTHR43750:SF3">
    <property type="entry name" value="UDP-GLUCOSE 6-DEHYDROGENASE TUAD"/>
    <property type="match status" value="1"/>
</dbReference>